<dbReference type="EMBL" id="REGN01006640">
    <property type="protein sequence ID" value="RNA08767.1"/>
    <property type="molecule type" value="Genomic_DNA"/>
</dbReference>
<feature type="compositionally biased region" description="Gly residues" evidence="1">
    <location>
        <begin position="164"/>
        <end position="177"/>
    </location>
</feature>
<dbReference type="AlphaFoldDB" id="A0A3M7QBC6"/>
<accession>A0A3M7QBC6</accession>
<comment type="caution">
    <text evidence="2">The sequence shown here is derived from an EMBL/GenBank/DDBJ whole genome shotgun (WGS) entry which is preliminary data.</text>
</comment>
<dbReference type="Proteomes" id="UP000276133">
    <property type="component" value="Unassembled WGS sequence"/>
</dbReference>
<name>A0A3M7QBC6_BRAPC</name>
<evidence type="ECO:0000313" key="2">
    <source>
        <dbReference type="EMBL" id="RNA08767.1"/>
    </source>
</evidence>
<keyword evidence="3" id="KW-1185">Reference proteome</keyword>
<sequence>MEGIEEIGQHDFTDVDRDLVLKIIREFLEQDKVEAQEELRIIHKNFPRLLAHLELEEDFALADVNFVGFQIELEGRGQALFRTDRGQPTRNEKPDRSAGGVQRQSALFSGAQESQGSYKCRNCNGSPHAFSVCPAQGKLCANCGIENDFAAAYSAGRQGKPKAGQGGASRSGTGYGSSGSNTRQGDSRYGRGQGQRDRVNRQIDGDVQHPSAHSAGYASLDARVSAQAPQSQSEYEEFAEFLRSSRGRSSRCQNRVRHRHGHRDPHDQPVRLRVAGTSDTLDTVHDAVLWVHSALLGSDSLNRVGQTVVII</sequence>
<feature type="compositionally biased region" description="Basic and acidic residues" evidence="1">
    <location>
        <begin position="185"/>
        <end position="197"/>
    </location>
</feature>
<proteinExistence type="predicted"/>
<feature type="region of interest" description="Disordered" evidence="1">
    <location>
        <begin position="80"/>
        <end position="104"/>
    </location>
</feature>
<feature type="compositionally biased region" description="Basic residues" evidence="1">
    <location>
        <begin position="245"/>
        <end position="263"/>
    </location>
</feature>
<gene>
    <name evidence="2" type="ORF">BpHYR1_039921</name>
</gene>
<feature type="region of interest" description="Disordered" evidence="1">
    <location>
        <begin position="157"/>
        <end position="197"/>
    </location>
</feature>
<reference evidence="2 3" key="1">
    <citation type="journal article" date="2018" name="Sci. Rep.">
        <title>Genomic signatures of local adaptation to the degree of environmental predictability in rotifers.</title>
        <authorList>
            <person name="Franch-Gras L."/>
            <person name="Hahn C."/>
            <person name="Garcia-Roger E.M."/>
            <person name="Carmona M.J."/>
            <person name="Serra M."/>
            <person name="Gomez A."/>
        </authorList>
    </citation>
    <scope>NUCLEOTIDE SEQUENCE [LARGE SCALE GENOMIC DNA]</scope>
    <source>
        <strain evidence="2">HYR1</strain>
    </source>
</reference>
<evidence type="ECO:0000256" key="1">
    <source>
        <dbReference type="SAM" id="MobiDB-lite"/>
    </source>
</evidence>
<feature type="region of interest" description="Disordered" evidence="1">
    <location>
        <begin position="244"/>
        <end position="268"/>
    </location>
</feature>
<feature type="compositionally biased region" description="Basic and acidic residues" evidence="1">
    <location>
        <begin position="82"/>
        <end position="96"/>
    </location>
</feature>
<protein>
    <submittedName>
        <fullName evidence="2">Uncharacterized protein</fullName>
    </submittedName>
</protein>
<evidence type="ECO:0000313" key="3">
    <source>
        <dbReference type="Proteomes" id="UP000276133"/>
    </source>
</evidence>
<organism evidence="2 3">
    <name type="scientific">Brachionus plicatilis</name>
    <name type="common">Marine rotifer</name>
    <name type="synonym">Brachionus muelleri</name>
    <dbReference type="NCBI Taxonomy" id="10195"/>
    <lineage>
        <taxon>Eukaryota</taxon>
        <taxon>Metazoa</taxon>
        <taxon>Spiralia</taxon>
        <taxon>Gnathifera</taxon>
        <taxon>Rotifera</taxon>
        <taxon>Eurotatoria</taxon>
        <taxon>Monogononta</taxon>
        <taxon>Pseudotrocha</taxon>
        <taxon>Ploima</taxon>
        <taxon>Brachionidae</taxon>
        <taxon>Brachionus</taxon>
    </lineage>
</organism>